<dbReference type="EMBL" id="AMZH03003159">
    <property type="protein sequence ID" value="RRT73226.1"/>
    <property type="molecule type" value="Genomic_DNA"/>
</dbReference>
<evidence type="ECO:0000313" key="2">
    <source>
        <dbReference type="Proteomes" id="UP000287651"/>
    </source>
</evidence>
<protein>
    <submittedName>
        <fullName evidence="1">Uncharacterized protein</fullName>
    </submittedName>
</protein>
<name>A0A427AAI8_ENSVE</name>
<organism evidence="1 2">
    <name type="scientific">Ensete ventricosum</name>
    <name type="common">Abyssinian banana</name>
    <name type="synonym">Musa ensete</name>
    <dbReference type="NCBI Taxonomy" id="4639"/>
    <lineage>
        <taxon>Eukaryota</taxon>
        <taxon>Viridiplantae</taxon>
        <taxon>Streptophyta</taxon>
        <taxon>Embryophyta</taxon>
        <taxon>Tracheophyta</taxon>
        <taxon>Spermatophyta</taxon>
        <taxon>Magnoliopsida</taxon>
        <taxon>Liliopsida</taxon>
        <taxon>Zingiberales</taxon>
        <taxon>Musaceae</taxon>
        <taxon>Ensete</taxon>
    </lineage>
</organism>
<dbReference type="Proteomes" id="UP000287651">
    <property type="component" value="Unassembled WGS sequence"/>
</dbReference>
<evidence type="ECO:0000313" key="1">
    <source>
        <dbReference type="EMBL" id="RRT73226.1"/>
    </source>
</evidence>
<accession>A0A427AAI8</accession>
<reference evidence="1 2" key="1">
    <citation type="journal article" date="2014" name="Agronomy (Basel)">
        <title>A Draft Genome Sequence for Ensete ventricosum, the Drought-Tolerant Tree Against Hunger.</title>
        <authorList>
            <person name="Harrison J."/>
            <person name="Moore K.A."/>
            <person name="Paszkiewicz K."/>
            <person name="Jones T."/>
            <person name="Grant M."/>
            <person name="Ambacheew D."/>
            <person name="Muzemil S."/>
            <person name="Studholme D.J."/>
        </authorList>
    </citation>
    <scope>NUCLEOTIDE SEQUENCE [LARGE SCALE GENOMIC DNA]</scope>
</reference>
<sequence>MIATTGSLAAGVVNTTCSWAKLFLMADLREVPCGPFLGLRRPPSTGLFLPPPPPPPFVRGFGSVEQSGKRGRGILGFRGRKGLQGLMGWRTTEEHNKAVEVICRSA</sequence>
<gene>
    <name evidence="1" type="ORF">B296_00019051</name>
</gene>
<comment type="caution">
    <text evidence="1">The sequence shown here is derived from an EMBL/GenBank/DDBJ whole genome shotgun (WGS) entry which is preliminary data.</text>
</comment>
<dbReference type="AlphaFoldDB" id="A0A427AAI8"/>
<proteinExistence type="predicted"/>